<dbReference type="GO" id="GO:0001228">
    <property type="term" value="F:DNA-binding transcription activator activity, RNA polymerase II-specific"/>
    <property type="evidence" value="ECO:0007669"/>
    <property type="project" value="TreeGrafter"/>
</dbReference>
<dbReference type="SMART" id="SM00338">
    <property type="entry name" value="BRLZ"/>
    <property type="match status" value="1"/>
</dbReference>
<dbReference type="GO" id="GO:0000976">
    <property type="term" value="F:transcription cis-regulatory region binding"/>
    <property type="evidence" value="ECO:0007669"/>
    <property type="project" value="InterPro"/>
</dbReference>
<reference evidence="6" key="1">
    <citation type="submission" date="2016-09" db="EMBL/GenBank/DDBJ databases">
        <authorList>
            <person name="Jeantristanb JTB J.-T."/>
            <person name="Ricardo R."/>
        </authorList>
    </citation>
    <scope>NUCLEOTIDE SEQUENCE [LARGE SCALE GENOMIC DNA]</scope>
</reference>
<feature type="region of interest" description="Disordered" evidence="3">
    <location>
        <begin position="37"/>
        <end position="205"/>
    </location>
</feature>
<dbReference type="PANTHER" id="PTHR40621:SF6">
    <property type="entry name" value="AP-1-LIKE TRANSCRIPTION FACTOR YAP1-RELATED"/>
    <property type="match status" value="1"/>
</dbReference>
<dbReference type="PROSITE" id="PS50217">
    <property type="entry name" value="BZIP"/>
    <property type="match status" value="1"/>
</dbReference>
<evidence type="ECO:0000313" key="5">
    <source>
        <dbReference type="EMBL" id="SCV71629.1"/>
    </source>
</evidence>
<keyword evidence="2" id="KW-0539">Nucleus</keyword>
<accession>A0A238FFQ2</accession>
<dbReference type="InterPro" id="IPR050936">
    <property type="entry name" value="AP-1-like"/>
</dbReference>
<gene>
    <name evidence="5" type="ORF">BQ2448_3217</name>
</gene>
<dbReference type="PANTHER" id="PTHR40621">
    <property type="entry name" value="TRANSCRIPTION FACTOR KAPC-RELATED"/>
    <property type="match status" value="1"/>
</dbReference>
<dbReference type="EMBL" id="FMSP01000007">
    <property type="protein sequence ID" value="SCV71629.1"/>
    <property type="molecule type" value="Genomic_DNA"/>
</dbReference>
<feature type="compositionally biased region" description="Polar residues" evidence="3">
    <location>
        <begin position="66"/>
        <end position="77"/>
    </location>
</feature>
<evidence type="ECO:0000313" key="6">
    <source>
        <dbReference type="Proteomes" id="UP000198372"/>
    </source>
</evidence>
<feature type="compositionally biased region" description="Acidic residues" evidence="3">
    <location>
        <begin position="140"/>
        <end position="150"/>
    </location>
</feature>
<feature type="region of interest" description="Disordered" evidence="3">
    <location>
        <begin position="353"/>
        <end position="379"/>
    </location>
</feature>
<evidence type="ECO:0000256" key="3">
    <source>
        <dbReference type="SAM" id="MobiDB-lite"/>
    </source>
</evidence>
<dbReference type="InterPro" id="IPR004827">
    <property type="entry name" value="bZIP"/>
</dbReference>
<evidence type="ECO:0000259" key="4">
    <source>
        <dbReference type="PROSITE" id="PS50217"/>
    </source>
</evidence>
<proteinExistence type="predicted"/>
<feature type="compositionally biased region" description="Low complexity" evidence="3">
    <location>
        <begin position="356"/>
        <end position="376"/>
    </location>
</feature>
<dbReference type="Proteomes" id="UP000198372">
    <property type="component" value="Unassembled WGS sequence"/>
</dbReference>
<evidence type="ECO:0000256" key="2">
    <source>
        <dbReference type="ARBA" id="ARBA00023242"/>
    </source>
</evidence>
<keyword evidence="6" id="KW-1185">Reference proteome</keyword>
<comment type="subcellular location">
    <subcellularLocation>
        <location evidence="1">Nucleus</location>
    </subcellularLocation>
</comment>
<dbReference type="PROSITE" id="PS00036">
    <property type="entry name" value="BZIP_BASIC"/>
    <property type="match status" value="1"/>
</dbReference>
<organism evidence="5 6">
    <name type="scientific">Microbotryum intermedium</name>
    <dbReference type="NCBI Taxonomy" id="269621"/>
    <lineage>
        <taxon>Eukaryota</taxon>
        <taxon>Fungi</taxon>
        <taxon>Dikarya</taxon>
        <taxon>Basidiomycota</taxon>
        <taxon>Pucciniomycotina</taxon>
        <taxon>Microbotryomycetes</taxon>
        <taxon>Microbotryales</taxon>
        <taxon>Microbotryaceae</taxon>
        <taxon>Microbotryum</taxon>
    </lineage>
</organism>
<feature type="compositionally biased region" description="Low complexity" evidence="3">
    <location>
        <begin position="47"/>
        <end position="65"/>
    </location>
</feature>
<dbReference type="InterPro" id="IPR046347">
    <property type="entry name" value="bZIP_sf"/>
</dbReference>
<dbReference type="AlphaFoldDB" id="A0A238FFQ2"/>
<sequence>MSAIDWSSFNLTAGDNAIGDDQDNYIAKLLSLDPNLPYSGPNLGMLSSPEASESASPESDAVPSSRQSSAGAPSIETSKAAAVPVKMSPTRAMAQAQHEKRKATDTKSSTAALKDRRASTTASGTASARGAEEAHHTHPDDDDNDNDSDDLDGKGSKEHKTTDKRKDQNRKAQRAFRERKEKHLKDLEDRVSSLEQESSEKAAENAALKQLMERLQNENERLKVFETAFSFSYAKDVSNSTTMSTAPQFKPPTPLTEQDELTRISAFTSPSSTSSAPLSETSSPFDTNGFITSNMPTPAPVFNTNPSAFALPQQGSYPLHASGSSSVSPLGFSPPMYDATNRQASLDEQLFLGSLPGASPASTHAGSSSASGASTHMTTPPGMSTADLFTAYRDSFGATDLTSLGEFDALFNTSDLSTGLSPAPGAPGTTSTPEDLLAAFVKSPSPVASASLSKAETSLPEGLTTSECPYVSPGAKYEFDVDGLCAEMKLKATCQEKAREALRSAMAADASAVAKAYPQQH</sequence>
<dbReference type="GO" id="GO:0090575">
    <property type="term" value="C:RNA polymerase II transcription regulator complex"/>
    <property type="evidence" value="ECO:0007669"/>
    <property type="project" value="TreeGrafter"/>
</dbReference>
<dbReference type="CDD" id="cd14688">
    <property type="entry name" value="bZIP_YAP"/>
    <property type="match status" value="1"/>
</dbReference>
<dbReference type="SUPFAM" id="SSF57959">
    <property type="entry name" value="Leucine zipper domain"/>
    <property type="match status" value="1"/>
</dbReference>
<protein>
    <submittedName>
        <fullName evidence="5">BQ2448_3217 protein</fullName>
    </submittedName>
</protein>
<dbReference type="Gene3D" id="1.20.5.170">
    <property type="match status" value="1"/>
</dbReference>
<dbReference type="STRING" id="269621.A0A238FFQ2"/>
<name>A0A238FFQ2_9BASI</name>
<feature type="domain" description="BZIP" evidence="4">
    <location>
        <begin position="164"/>
        <end position="222"/>
    </location>
</feature>
<dbReference type="Pfam" id="PF00170">
    <property type="entry name" value="bZIP_1"/>
    <property type="match status" value="1"/>
</dbReference>
<evidence type="ECO:0000256" key="1">
    <source>
        <dbReference type="ARBA" id="ARBA00004123"/>
    </source>
</evidence>
<feature type="compositionally biased region" description="Basic and acidic residues" evidence="3">
    <location>
        <begin position="151"/>
        <end position="203"/>
    </location>
</feature>
<feature type="compositionally biased region" description="Basic and acidic residues" evidence="3">
    <location>
        <begin position="130"/>
        <end position="139"/>
    </location>
</feature>
<dbReference type="OrthoDB" id="2593073at2759"/>
<feature type="compositionally biased region" description="Low complexity" evidence="3">
    <location>
        <begin position="119"/>
        <end position="129"/>
    </location>
</feature>